<organism evidence="1">
    <name type="scientific">Burkholderia contaminans</name>
    <dbReference type="NCBI Taxonomy" id="488447"/>
    <lineage>
        <taxon>Bacteria</taxon>
        <taxon>Pseudomonadati</taxon>
        <taxon>Pseudomonadota</taxon>
        <taxon>Betaproteobacteria</taxon>
        <taxon>Burkholderiales</taxon>
        <taxon>Burkholderiaceae</taxon>
        <taxon>Burkholderia</taxon>
        <taxon>Burkholderia cepacia complex</taxon>
    </lineage>
</organism>
<dbReference type="OrthoDB" id="9131888at2"/>
<reference evidence="1" key="2">
    <citation type="journal article" date="2017" name="Genome Announc.">
        <title>High-Quality Draft Genome Sequence of Burkholderia contaminans CH-1, a Gram-Negative Bacterium That Metabolizes 2-Azahypoxanthine, a Plant Growth-Regulating Compound.</title>
        <authorList>
            <person name="Choi J.-H."/>
            <person name="Sugiura H."/>
            <person name="Moriuchi R."/>
            <person name="Kawagishi H."/>
            <person name="Dohra H."/>
        </authorList>
    </citation>
    <scope>NUCLEOTIDE SEQUENCE</scope>
    <source>
        <strain evidence="1">CH-1</strain>
        <plasmid evidence="1">pBC453</plasmid>
    </source>
</reference>
<protein>
    <submittedName>
        <fullName evidence="1">Uncharacterized protein</fullName>
    </submittedName>
</protein>
<sequence length="156" mass="17436">MITDAFQVPHHEQSARLSALALNLTLTPCIGEQEMVERARVVLVMMSEQQLDPIEVSLQLRQAVAEHKGGRLPAHPDTPVLGEVMQRSSWRLATQGAQGAHLRSMHTTQTEIWLRGETGEAFPVLCQVFAADRARIDRFLNAASTFRWEPTLREAA</sequence>
<geneLocation type="plasmid" evidence="2 3">
    <name>unnamed1</name>
</geneLocation>
<keyword evidence="1" id="KW-0614">Plasmid</keyword>
<evidence type="ECO:0000313" key="2">
    <source>
        <dbReference type="EMBL" id="WFN23569.1"/>
    </source>
</evidence>
<proteinExistence type="predicted"/>
<reference evidence="1" key="1">
    <citation type="journal article" date="2016" name="Biosci. Biotechnol. Biochem.">
        <title>Bioconversion of AHX to AOH by resting cells of Burkholderia contaminans CH-1.</title>
        <authorList>
            <person name="Choi J.H."/>
            <person name="Kikuchi A."/>
            <person name="Pumkaeo P."/>
            <person name="Hirai H."/>
            <person name="Tokuyama S."/>
            <person name="Kawagishi H."/>
        </authorList>
    </citation>
    <scope>NUCLEOTIDE SEQUENCE</scope>
    <source>
        <strain evidence="1">CH-1</strain>
        <plasmid evidence="1">pBC453</plasmid>
    </source>
</reference>
<gene>
    <name evidence="1" type="ORF">BCCH1_78160</name>
    <name evidence="2" type="ORF">LXE91_39195</name>
</gene>
<dbReference type="AlphaFoldDB" id="A0A250LL52"/>
<dbReference type="RefSeq" id="WP_134257923.1">
    <property type="nucleotide sequence ID" value="NZ_AP018360.1"/>
</dbReference>
<geneLocation type="plasmid" evidence="1">
    <name>pBC453</name>
</geneLocation>
<dbReference type="EMBL" id="CP090643">
    <property type="protein sequence ID" value="WFN23569.1"/>
    <property type="molecule type" value="Genomic_DNA"/>
</dbReference>
<accession>A0A250LL52</accession>
<dbReference type="Proteomes" id="UP001220209">
    <property type="component" value="Plasmid unnamed1"/>
</dbReference>
<dbReference type="EMBL" id="AP018360">
    <property type="protein sequence ID" value="BBA45305.1"/>
    <property type="molecule type" value="Genomic_DNA"/>
</dbReference>
<reference evidence="2 3" key="3">
    <citation type="submission" date="2021-12" db="EMBL/GenBank/DDBJ databases">
        <title>Genomic and phenotypic characterization of three Burkholderia contaminans isolates recovered from different sources.</title>
        <authorList>
            <person name="Lopez De Volder A."/>
            <person name="Fan Y."/>
            <person name="Nunvar J."/>
            <person name="Herrera T."/>
            <person name="Timp W."/>
            <person name="Degrossi J."/>
        </authorList>
    </citation>
    <scope>NUCLEOTIDE SEQUENCE [LARGE SCALE GENOMIC DNA]</scope>
    <source>
        <strain evidence="2 3">LMG 23361</strain>
        <plasmid evidence="2 3">unnamed1</plasmid>
    </source>
</reference>
<evidence type="ECO:0000313" key="1">
    <source>
        <dbReference type="EMBL" id="BBA45305.1"/>
    </source>
</evidence>
<evidence type="ECO:0000313" key="3">
    <source>
        <dbReference type="Proteomes" id="UP001220209"/>
    </source>
</evidence>
<name>A0A250LL52_9BURK</name>